<keyword evidence="3" id="KW-0255">Endonuclease</keyword>
<dbReference type="InterPro" id="IPR036691">
    <property type="entry name" value="Endo/exonu/phosph_ase_sf"/>
</dbReference>
<dbReference type="RefSeq" id="WP_345323532.1">
    <property type="nucleotide sequence ID" value="NZ_BAABGA010000037.1"/>
</dbReference>
<dbReference type="PANTHER" id="PTHR12121">
    <property type="entry name" value="CARBON CATABOLITE REPRESSOR PROTEIN 4"/>
    <property type="match status" value="1"/>
</dbReference>
<dbReference type="InterPro" id="IPR050410">
    <property type="entry name" value="CCR4/nocturin_mRNA_transcr"/>
</dbReference>
<feature type="signal peptide" evidence="1">
    <location>
        <begin position="1"/>
        <end position="19"/>
    </location>
</feature>
<proteinExistence type="predicted"/>
<organism evidence="3 4">
    <name type="scientific">Novipirellula rosea</name>
    <dbReference type="NCBI Taxonomy" id="1031540"/>
    <lineage>
        <taxon>Bacteria</taxon>
        <taxon>Pseudomonadati</taxon>
        <taxon>Planctomycetota</taxon>
        <taxon>Planctomycetia</taxon>
        <taxon>Pirellulales</taxon>
        <taxon>Pirellulaceae</taxon>
        <taxon>Novipirellula</taxon>
    </lineage>
</organism>
<reference evidence="4" key="1">
    <citation type="journal article" date="2019" name="Int. J. Syst. Evol. Microbiol.">
        <title>The Global Catalogue of Microorganisms (GCM) 10K type strain sequencing project: providing services to taxonomists for standard genome sequencing and annotation.</title>
        <authorList>
            <consortium name="The Broad Institute Genomics Platform"/>
            <consortium name="The Broad Institute Genome Sequencing Center for Infectious Disease"/>
            <person name="Wu L."/>
            <person name="Ma J."/>
        </authorList>
    </citation>
    <scope>NUCLEOTIDE SEQUENCE [LARGE SCALE GENOMIC DNA]</scope>
    <source>
        <strain evidence="4">JCM 17759</strain>
    </source>
</reference>
<evidence type="ECO:0000313" key="4">
    <source>
        <dbReference type="Proteomes" id="UP001500840"/>
    </source>
</evidence>
<accession>A0ABP8MUF7</accession>
<dbReference type="Pfam" id="PF03372">
    <property type="entry name" value="Exo_endo_phos"/>
    <property type="match status" value="1"/>
</dbReference>
<dbReference type="Gene3D" id="3.60.10.10">
    <property type="entry name" value="Endonuclease/exonuclease/phosphatase"/>
    <property type="match status" value="1"/>
</dbReference>
<evidence type="ECO:0000256" key="1">
    <source>
        <dbReference type="SAM" id="SignalP"/>
    </source>
</evidence>
<dbReference type="GO" id="GO:0004519">
    <property type="term" value="F:endonuclease activity"/>
    <property type="evidence" value="ECO:0007669"/>
    <property type="project" value="UniProtKB-KW"/>
</dbReference>
<keyword evidence="3" id="KW-0540">Nuclease</keyword>
<gene>
    <name evidence="3" type="ORF">GCM10023156_31540</name>
</gene>
<dbReference type="CDD" id="cd09083">
    <property type="entry name" value="EEP-1"/>
    <property type="match status" value="1"/>
</dbReference>
<evidence type="ECO:0000259" key="2">
    <source>
        <dbReference type="Pfam" id="PF03372"/>
    </source>
</evidence>
<feature type="domain" description="Endonuclease/exonuclease/phosphatase" evidence="2">
    <location>
        <begin position="26"/>
        <end position="273"/>
    </location>
</feature>
<sequence length="288" mass="31683">MKIGCLAFLACLTATSVFAGDTTRLMTYNIRYMNPNDGPDHWDHRVDAVAETIKGADIIGLQEATRKQIDDLASRLPEFQWYGVGRSDGKDGGEFSPVFWRRDQFEVTRKGTFWLGPDPQAVGENAWGANLPRICSWVEIKSKDNATALLLMNTHFDHQSATARENSAYLLRTKASEIRGELPVVVMGDLNATPQSKPLQNLLAENGEGVRFFDAIELSDSEPTGPSGTFNGFKAIRANGKIDFILLSDPKSSVVSHQTLDPKTAAGRFASDHQPIKIELRSSADSPQ</sequence>
<evidence type="ECO:0000313" key="3">
    <source>
        <dbReference type="EMBL" id="GAA4456353.1"/>
    </source>
</evidence>
<dbReference type="SUPFAM" id="SSF56219">
    <property type="entry name" value="DNase I-like"/>
    <property type="match status" value="1"/>
</dbReference>
<dbReference type="Proteomes" id="UP001500840">
    <property type="component" value="Unassembled WGS sequence"/>
</dbReference>
<dbReference type="EMBL" id="BAABGA010000037">
    <property type="protein sequence ID" value="GAA4456353.1"/>
    <property type="molecule type" value="Genomic_DNA"/>
</dbReference>
<keyword evidence="1" id="KW-0732">Signal</keyword>
<feature type="chain" id="PRO_5046572257" evidence="1">
    <location>
        <begin position="20"/>
        <end position="288"/>
    </location>
</feature>
<dbReference type="PANTHER" id="PTHR12121:SF36">
    <property type="entry name" value="ENDONUCLEASE_EXONUCLEASE_PHOSPHATASE DOMAIN-CONTAINING PROTEIN"/>
    <property type="match status" value="1"/>
</dbReference>
<comment type="caution">
    <text evidence="3">The sequence shown here is derived from an EMBL/GenBank/DDBJ whole genome shotgun (WGS) entry which is preliminary data.</text>
</comment>
<protein>
    <submittedName>
        <fullName evidence="3">Endonuclease/exonuclease/phosphatase family protein</fullName>
    </submittedName>
</protein>
<keyword evidence="3" id="KW-0378">Hydrolase</keyword>
<dbReference type="InterPro" id="IPR005135">
    <property type="entry name" value="Endo/exonuclease/phosphatase"/>
</dbReference>
<keyword evidence="4" id="KW-1185">Reference proteome</keyword>
<name>A0ABP8MUF7_9BACT</name>